<dbReference type="SUPFAM" id="SSF56112">
    <property type="entry name" value="Protein kinase-like (PK-like)"/>
    <property type="match status" value="1"/>
</dbReference>
<dbReference type="Pfam" id="PF00069">
    <property type="entry name" value="Pkinase"/>
    <property type="match status" value="1"/>
</dbReference>
<dbReference type="Proteomes" id="UP000194127">
    <property type="component" value="Unassembled WGS sequence"/>
</dbReference>
<evidence type="ECO:0000256" key="9">
    <source>
        <dbReference type="SAM" id="MobiDB-lite"/>
    </source>
</evidence>
<dbReference type="GO" id="GO:0000147">
    <property type="term" value="P:actin cortical patch assembly"/>
    <property type="evidence" value="ECO:0007669"/>
    <property type="project" value="TreeGrafter"/>
</dbReference>
<dbReference type="PANTHER" id="PTHR22967:SF57">
    <property type="entry name" value="AUXILIN, ISOFORM A-RELATED"/>
    <property type="match status" value="1"/>
</dbReference>
<feature type="compositionally biased region" description="Basic and acidic residues" evidence="9">
    <location>
        <begin position="1638"/>
        <end position="1667"/>
    </location>
</feature>
<dbReference type="Pfam" id="PF09810">
    <property type="entry name" value="Exo5"/>
    <property type="match status" value="2"/>
</dbReference>
<feature type="region of interest" description="Disordered" evidence="9">
    <location>
        <begin position="1177"/>
        <end position="1209"/>
    </location>
</feature>
<dbReference type="GO" id="GO:0004674">
    <property type="term" value="F:protein serine/threonine kinase activity"/>
    <property type="evidence" value="ECO:0007669"/>
    <property type="project" value="UniProtKB-KW"/>
</dbReference>
<feature type="compositionally biased region" description="Low complexity" evidence="9">
    <location>
        <begin position="1431"/>
        <end position="1442"/>
    </location>
</feature>
<feature type="region of interest" description="Disordered" evidence="9">
    <location>
        <begin position="131"/>
        <end position="174"/>
    </location>
</feature>
<keyword evidence="3" id="KW-0808">Transferase</keyword>
<feature type="region of interest" description="Disordered" evidence="9">
    <location>
        <begin position="1350"/>
        <end position="2148"/>
    </location>
</feature>
<sequence>MSMFWEARSSDRYRGTQVVASFTNIDRSEGDDNAISFTCMNYNYRPAFNPLAGDSFGNPAVSQAGSAGRYGGTATYLRKRVELSCPPSLDFLPVGRENTGAFSTREYESMSESEEDYDLYYTPLDFEDSLLSLGGTPRKSQTHVPPPELQPGSGSECESQPQSQQSLPPASETDEFDAYDLSEFTAEDFAAIDAVLSRPGAPTTVDATNQEGAQSKCGGPRVEIELEEHADCSALVKVPAPPSPYPAPDVVGWQLTNGRRPRSPYQQFRRQKISLSVTDLVSPAWCEVQFDYGLRQKRFLKPEERPISFVTADGKKIDVDKRVAQSNHITQTRGKREMPVFGIVHDQVVVGIIDELLRKPAEATQPPPQPQASPGVSKRRSPNKRESPSTPTKKNKRSRKTPSPSQPKLTSYFHAAVQVPEREDEGGLLDTSECTSEGPVFPSTPPTVASCLPEDFSCPPALIPSHKSYTLHISDTKTRRHPSLPPDEDALSSRLQLMLYHRLLSNLLATPSNLSPSAGGRACPPISPPSQALDFQALWVRVGVNPMRSFSPSFMRDAGLLDFKSAAYAGFSSDLGFDAPAWCLNDLAAQWRQVVEALAVDSVDKTLTLVYRLQPLRSAKTRETESGSKHPATSYMTEQERTNLALAIEASLNGAPNQFDGRDDGLARAIEESLQTARAVGQISFNGVAGEQSGNADSEESTPKEVSLELPAVLSSMPDPGLGSSDSAQTPAIAEREDTSAESSVAPLVIDSLSGEDTSSEDGDTPMPVSELNKKAQILGSKQFTMDDNVLDDYLTSILRWWHGQRPPKGVDIELTRRCRTCEYMEGCDGACTGQPTTVRQPNLSRTASAACWPPSSLVHTLIAMAQAYQQAYIQQQNKGTLVPGQTIAVNKYTVQVERYLSQGGFAHVYLVRTATPVYNTTHHVLKRVAVPSETMLTEVKKEVDIMRILKGHANIVYLIDAAWHRLPNGTYEVFILMEFCAGGGIIDMMNRRLRERLTEPEILTIFCDVCEGLAAMHALKPPLLHRDLKVENILQASPTSYKLCDFGSATPVQKVPTNNQEMRALEADLNRHTTLQYRAPEMVDVYLRRPVDEKSDVWALGVLLYKLCYYTTPFEEHGPLAILNVQYKIPPYPVYSNNMNALIASMLREHGTQRPSVFEILDHVHRLRGTQSRFTYAIPPREPPLSPRSMAPPLQALSPNIVSPTPLPNNPLDDLVSYKSQQPLSVSPSKGAGIAARDKVLEAIAPMRRGRPAAGLPMPSPPTSPKKERRFDLDSKFTAEEDRAWRAVRGHKSGLASIGGTDMGRNKPENGDAWAVGPRLDSKEKAKGADRKAFEQAFGDDFSTGFDKSFGDSFQSALSPAPAPSPRPQRSPQPQVQYQPSPSPKPPLTTQLGRRQSVRKAKDAFDGLGLAAAPPPQTLGEARKTRTGMASIGISPASSAATQYLNAPSSQASGLGTSNTMYRPPSAHSTFSNPSPQPASQFTLPPVQPLRTHSKAPSSVGQRAAQGESLSAEQRFPSLEELDREFASPPPVTSPGSRSSAQAPGEQFSAIAGTEKFISGPGSRPSSRASYLRGTPVDGLPGASVSGVNATGTGAMRGKYDGLRSQNVTGAGPMARESRYGGLSRQPSTFARANPLEARREAERQRESERPRETENTRLKETEKDVVAVLRSRPSAARRHKHSSGGKTPSRGNSIDLLSSNPAESSSASLPTLPPRPQPSTRVESRDWLTGMDEDEPPLPIQSTRADPQPVLRESPSKRASYIERSPIVLQKPLEAESVLGTYQEPEKAQPNRGVERERAERQRRSPERTKGLVARIGTGTKVNLTGTSHKGLKLPPVDTKTASRSGVKSSPNGLTENWSPIAASSEHPTKSPSSSSSEEEPEDLQGYAAGRHDRRTRESSRTGDRTGSAVEDKRRLARSKGRQSSVHDLVDLWGANNGPAAVPQEPRREREKSTGASTTTRQADKRRSVIMPAPSARPPLGARLRAESPAPLIDTSISSVASRLPTSQVPPPASPHRRQPSNVPGARHTPAPSAVPTPMLGRSRPQSMFVTSLSKTASTDTNASTSSATTHTSSATSTGQLLSPPPDPQSRRASRRSSISDMGVSKLIDRWNRAVDDTGAVPGVGPKKGGFPVRRAGVVGDSGHGR</sequence>
<feature type="region of interest" description="Disordered" evidence="9">
    <location>
        <begin position="1250"/>
        <end position="1273"/>
    </location>
</feature>
<feature type="region of interest" description="Disordered" evidence="9">
    <location>
        <begin position="714"/>
        <end position="747"/>
    </location>
</feature>
<dbReference type="RefSeq" id="XP_024343974.1">
    <property type="nucleotide sequence ID" value="XM_024478104.1"/>
</dbReference>
<dbReference type="CDD" id="cd14037">
    <property type="entry name" value="STKc_NAK_like"/>
    <property type="match status" value="1"/>
</dbReference>
<evidence type="ECO:0000256" key="6">
    <source>
        <dbReference type="ARBA" id="ARBA00022840"/>
    </source>
</evidence>
<keyword evidence="5" id="KW-0418">Kinase</keyword>
<reference evidence="11 12" key="1">
    <citation type="submission" date="2017-04" db="EMBL/GenBank/DDBJ databases">
        <title>Genome Sequence of the Model Brown-Rot Fungus Postia placenta SB12.</title>
        <authorList>
            <consortium name="DOE Joint Genome Institute"/>
            <person name="Gaskell J."/>
            <person name="Kersten P."/>
            <person name="Larrondo L.F."/>
            <person name="Canessa P."/>
            <person name="Martinez D."/>
            <person name="Hibbett D."/>
            <person name="Schmoll M."/>
            <person name="Kubicek C.P."/>
            <person name="Martinez A.T."/>
            <person name="Yadav J."/>
            <person name="Master E."/>
            <person name="Magnuson J.K."/>
            <person name="James T."/>
            <person name="Yaver D."/>
            <person name="Berka R."/>
            <person name="Labutti K."/>
            <person name="Lipzen A."/>
            <person name="Aerts A."/>
            <person name="Barry K."/>
            <person name="Henrissat B."/>
            <person name="Blanchette R."/>
            <person name="Grigoriev I."/>
            <person name="Cullen D."/>
        </authorList>
    </citation>
    <scope>NUCLEOTIDE SEQUENCE [LARGE SCALE GENOMIC DNA]</scope>
    <source>
        <strain evidence="11 12">MAD-698-R-SB12</strain>
    </source>
</reference>
<organism evidence="11 12">
    <name type="scientific">Postia placenta MAD-698-R-SB12</name>
    <dbReference type="NCBI Taxonomy" id="670580"/>
    <lineage>
        <taxon>Eukaryota</taxon>
        <taxon>Fungi</taxon>
        <taxon>Dikarya</taxon>
        <taxon>Basidiomycota</taxon>
        <taxon>Agaricomycotina</taxon>
        <taxon>Agaricomycetes</taxon>
        <taxon>Polyporales</taxon>
        <taxon>Adustoporiaceae</taxon>
        <taxon>Rhodonia</taxon>
    </lineage>
</organism>
<protein>
    <recommendedName>
        <fullName evidence="1">non-specific serine/threonine protein kinase</fullName>
        <ecNumber evidence="1">2.7.11.1</ecNumber>
    </recommendedName>
</protein>
<evidence type="ECO:0000256" key="4">
    <source>
        <dbReference type="ARBA" id="ARBA00022741"/>
    </source>
</evidence>
<evidence type="ECO:0000259" key="10">
    <source>
        <dbReference type="PROSITE" id="PS50011"/>
    </source>
</evidence>
<feature type="compositionally biased region" description="Low complexity" evidence="9">
    <location>
        <begin position="2056"/>
        <end position="2080"/>
    </location>
</feature>
<evidence type="ECO:0000256" key="7">
    <source>
        <dbReference type="ARBA" id="ARBA00047899"/>
    </source>
</evidence>
<evidence type="ECO:0000313" key="12">
    <source>
        <dbReference type="Proteomes" id="UP000194127"/>
    </source>
</evidence>
<comment type="catalytic activity">
    <reaction evidence="8">
        <text>L-seryl-[protein] + ATP = O-phospho-L-seryl-[protein] + ADP + H(+)</text>
        <dbReference type="Rhea" id="RHEA:17989"/>
        <dbReference type="Rhea" id="RHEA-COMP:9863"/>
        <dbReference type="Rhea" id="RHEA-COMP:11604"/>
        <dbReference type="ChEBI" id="CHEBI:15378"/>
        <dbReference type="ChEBI" id="CHEBI:29999"/>
        <dbReference type="ChEBI" id="CHEBI:30616"/>
        <dbReference type="ChEBI" id="CHEBI:83421"/>
        <dbReference type="ChEBI" id="CHEBI:456216"/>
        <dbReference type="EC" id="2.7.11.1"/>
    </reaction>
</comment>
<feature type="compositionally biased region" description="Pro residues" evidence="9">
    <location>
        <begin position="1362"/>
        <end position="1372"/>
    </location>
</feature>
<evidence type="ECO:0000313" key="11">
    <source>
        <dbReference type="EMBL" id="OSX67180.1"/>
    </source>
</evidence>
<dbReference type="OrthoDB" id="2018507at2759"/>
<dbReference type="GO" id="GO:0005524">
    <property type="term" value="F:ATP binding"/>
    <property type="evidence" value="ECO:0007669"/>
    <property type="project" value="UniProtKB-KW"/>
</dbReference>
<keyword evidence="4" id="KW-0547">Nucleotide-binding</keyword>
<feature type="compositionally biased region" description="Polar residues" evidence="9">
    <location>
        <begin position="1842"/>
        <end position="1860"/>
    </location>
</feature>
<dbReference type="Gene3D" id="1.10.510.10">
    <property type="entry name" value="Transferase(Phosphotransferase) domain 1"/>
    <property type="match status" value="1"/>
</dbReference>
<dbReference type="STRING" id="670580.A0A1X6NF82"/>
<evidence type="ECO:0000256" key="2">
    <source>
        <dbReference type="ARBA" id="ARBA00022527"/>
    </source>
</evidence>
<feature type="compositionally biased region" description="Polar residues" evidence="9">
    <location>
        <begin position="1997"/>
        <end position="2009"/>
    </location>
</feature>
<dbReference type="InterPro" id="IPR011009">
    <property type="entry name" value="Kinase-like_dom_sf"/>
</dbReference>
<dbReference type="GO" id="GO:0005737">
    <property type="term" value="C:cytoplasm"/>
    <property type="evidence" value="ECO:0007669"/>
    <property type="project" value="TreeGrafter"/>
</dbReference>
<feature type="compositionally biased region" description="Low complexity" evidence="9">
    <location>
        <begin position="1698"/>
        <end position="1712"/>
    </location>
</feature>
<evidence type="ECO:0000256" key="1">
    <source>
        <dbReference type="ARBA" id="ARBA00012513"/>
    </source>
</evidence>
<feature type="compositionally biased region" description="Polar residues" evidence="9">
    <location>
        <begin position="1443"/>
        <end position="1484"/>
    </location>
</feature>
<feature type="domain" description="Protein kinase" evidence="10">
    <location>
        <begin position="895"/>
        <end position="1169"/>
    </location>
</feature>
<name>A0A1X6NF82_9APHY</name>
<dbReference type="SMART" id="SM00220">
    <property type="entry name" value="S_TKc"/>
    <property type="match status" value="1"/>
</dbReference>
<feature type="region of interest" description="Disordered" evidence="9">
    <location>
        <begin position="1295"/>
        <end position="1329"/>
    </location>
</feature>
<feature type="compositionally biased region" description="Low complexity" evidence="9">
    <location>
        <begin position="1866"/>
        <end position="1878"/>
    </location>
</feature>
<dbReference type="GeneID" id="36323054"/>
<dbReference type="PROSITE" id="PS50011">
    <property type="entry name" value="PROTEIN_KINASE_DOM"/>
    <property type="match status" value="1"/>
</dbReference>
<keyword evidence="12" id="KW-1185">Reference proteome</keyword>
<keyword evidence="2" id="KW-0723">Serine/threonine-protein kinase</keyword>
<feature type="compositionally biased region" description="Basic and acidic residues" evidence="9">
    <location>
        <begin position="1786"/>
        <end position="1812"/>
    </location>
</feature>
<dbReference type="PANTHER" id="PTHR22967">
    <property type="entry name" value="SERINE/THREONINE PROTEIN KINASE"/>
    <property type="match status" value="1"/>
</dbReference>
<evidence type="ECO:0000256" key="3">
    <source>
        <dbReference type="ARBA" id="ARBA00022679"/>
    </source>
</evidence>
<feature type="compositionally biased region" description="Low complexity" evidence="9">
    <location>
        <begin position="2121"/>
        <end position="2135"/>
    </location>
</feature>
<gene>
    <name evidence="11" type="ORF">POSPLADRAFT_1042440</name>
</gene>
<accession>A0A1X6NF82</accession>
<feature type="compositionally biased region" description="Basic and acidic residues" evidence="9">
    <location>
        <begin position="2109"/>
        <end position="2118"/>
    </location>
</feature>
<dbReference type="InterPro" id="IPR019190">
    <property type="entry name" value="EXOV"/>
</dbReference>
<feature type="compositionally biased region" description="Low complexity" evidence="9">
    <location>
        <begin position="153"/>
        <end position="171"/>
    </location>
</feature>
<comment type="catalytic activity">
    <reaction evidence="7">
        <text>L-threonyl-[protein] + ATP = O-phospho-L-threonyl-[protein] + ADP + H(+)</text>
        <dbReference type="Rhea" id="RHEA:46608"/>
        <dbReference type="Rhea" id="RHEA-COMP:11060"/>
        <dbReference type="Rhea" id="RHEA-COMP:11605"/>
        <dbReference type="ChEBI" id="CHEBI:15378"/>
        <dbReference type="ChEBI" id="CHEBI:30013"/>
        <dbReference type="ChEBI" id="CHEBI:30616"/>
        <dbReference type="ChEBI" id="CHEBI:61977"/>
        <dbReference type="ChEBI" id="CHEBI:456216"/>
        <dbReference type="EC" id="2.7.11.1"/>
    </reaction>
</comment>
<feature type="compositionally biased region" description="Basic and acidic residues" evidence="9">
    <location>
        <begin position="1897"/>
        <end position="1916"/>
    </location>
</feature>
<evidence type="ECO:0000256" key="5">
    <source>
        <dbReference type="ARBA" id="ARBA00022777"/>
    </source>
</evidence>
<dbReference type="GO" id="GO:0007015">
    <property type="term" value="P:actin filament organization"/>
    <property type="evidence" value="ECO:0007669"/>
    <property type="project" value="TreeGrafter"/>
</dbReference>
<dbReference type="InterPro" id="IPR000719">
    <property type="entry name" value="Prot_kinase_dom"/>
</dbReference>
<feature type="compositionally biased region" description="Low complexity" evidence="9">
    <location>
        <begin position="1560"/>
        <end position="1569"/>
    </location>
</feature>
<feature type="region of interest" description="Disordered" evidence="9">
    <location>
        <begin position="359"/>
        <end position="411"/>
    </location>
</feature>
<evidence type="ECO:0000256" key="8">
    <source>
        <dbReference type="ARBA" id="ARBA00048679"/>
    </source>
</evidence>
<dbReference type="GO" id="GO:0045145">
    <property type="term" value="F:single-stranded DNA 5'-3' DNA exonuclease activity"/>
    <property type="evidence" value="ECO:0007669"/>
    <property type="project" value="InterPro"/>
</dbReference>
<dbReference type="EC" id="2.7.11.1" evidence="1"/>
<feature type="compositionally biased region" description="Polar residues" evidence="9">
    <location>
        <begin position="2046"/>
        <end position="2055"/>
    </location>
</feature>
<keyword evidence="6" id="KW-0067">ATP-binding</keyword>
<proteinExistence type="predicted"/>
<dbReference type="EMBL" id="KZ110591">
    <property type="protein sequence ID" value="OSX67180.1"/>
    <property type="molecule type" value="Genomic_DNA"/>
</dbReference>